<accession>A0ABS4R2G9</accession>
<organism evidence="1 2">
    <name type="scientific">Sinorhizobium kostiense</name>
    <dbReference type="NCBI Taxonomy" id="76747"/>
    <lineage>
        <taxon>Bacteria</taxon>
        <taxon>Pseudomonadati</taxon>
        <taxon>Pseudomonadota</taxon>
        <taxon>Alphaproteobacteria</taxon>
        <taxon>Hyphomicrobiales</taxon>
        <taxon>Rhizobiaceae</taxon>
        <taxon>Sinorhizobium/Ensifer group</taxon>
        <taxon>Sinorhizobium</taxon>
    </lineage>
</organism>
<evidence type="ECO:0008006" key="3">
    <source>
        <dbReference type="Google" id="ProtNLM"/>
    </source>
</evidence>
<evidence type="ECO:0000313" key="2">
    <source>
        <dbReference type="Proteomes" id="UP000730739"/>
    </source>
</evidence>
<name>A0ABS4R2G9_9HYPH</name>
<reference evidence="1 2" key="1">
    <citation type="submission" date="2021-03" db="EMBL/GenBank/DDBJ databases">
        <title>Genomic Encyclopedia of Type Strains, Phase IV (KMG-IV): sequencing the most valuable type-strain genomes for metagenomic binning, comparative biology and taxonomic classification.</title>
        <authorList>
            <person name="Goeker M."/>
        </authorList>
    </citation>
    <scope>NUCLEOTIDE SEQUENCE [LARGE SCALE GENOMIC DNA]</scope>
    <source>
        <strain evidence="1 2">DSM 13372</strain>
    </source>
</reference>
<sequence>MTHHWILIAFGFLAGATLFLAATWQRTPPAEQVTVKLDKTDRLHGPAIQTSFLMERFGPEIKAE</sequence>
<keyword evidence="2" id="KW-1185">Reference proteome</keyword>
<gene>
    <name evidence="1" type="ORF">J2Z31_003629</name>
</gene>
<comment type="caution">
    <text evidence="1">The sequence shown here is derived from an EMBL/GenBank/DDBJ whole genome shotgun (WGS) entry which is preliminary data.</text>
</comment>
<evidence type="ECO:0000313" key="1">
    <source>
        <dbReference type="EMBL" id="MBP2237115.1"/>
    </source>
</evidence>
<protein>
    <recommendedName>
        <fullName evidence="3">Transmembrane protein</fullName>
    </recommendedName>
</protein>
<dbReference type="EMBL" id="JAGILA010000004">
    <property type="protein sequence ID" value="MBP2237115.1"/>
    <property type="molecule type" value="Genomic_DNA"/>
</dbReference>
<dbReference type="RefSeq" id="WP_209602869.1">
    <property type="nucleotide sequence ID" value="NZ_JAGILA010000004.1"/>
</dbReference>
<dbReference type="Proteomes" id="UP000730739">
    <property type="component" value="Unassembled WGS sequence"/>
</dbReference>
<proteinExistence type="predicted"/>